<evidence type="ECO:0000313" key="11">
    <source>
        <dbReference type="EMBL" id="BBA33340.1"/>
    </source>
</evidence>
<dbReference type="EMBL" id="AP017928">
    <property type="protein sequence ID" value="BBA33340.1"/>
    <property type="molecule type" value="Genomic_DNA"/>
</dbReference>
<keyword evidence="4" id="KW-0808">Transferase</keyword>
<keyword evidence="12" id="KW-1185">Reference proteome</keyword>
<dbReference type="GO" id="GO:0046983">
    <property type="term" value="F:protein dimerization activity"/>
    <property type="evidence" value="ECO:0007669"/>
    <property type="project" value="InterPro"/>
</dbReference>
<sequence>MTERKKTVEWLRRILETIARGFLISNTGSPLPYAYQQTVGPEESSPNLGNTRETDALSSQRLLAQVFDACLLVGVYIVQNGKFVYANDKLAKIFGYPKERLIGMPPARLFHVDHRNSEESPPGFPRRPSAHKARGVRNDGELFWIRRSEVPIAHNGSPAILGNVVDLTPEKRLNDVVLRSKHELKLLSEKLLSAQEQERKRIASELHDTVGQYLSAIKFSLDNVNVLLEGGQVASGLRSLRALLPVIQEAIFEVRRISMDLRPAILDDLGLLATLSWHCRTFQDIYANIAIEKQIEIQEGDVPAKLRTTIYRIVQEALNNVAKHAKADRVVLGLGKTGAAIELIVTDNGCGFDVGEVLKGDLGERGLGLAGMRQRCESSGGSLHIDSSSGTGTIIRAVWPS</sequence>
<evidence type="ECO:0000256" key="6">
    <source>
        <dbReference type="ARBA" id="ARBA00022777"/>
    </source>
</evidence>
<dbReference type="CDD" id="cd00130">
    <property type="entry name" value="PAS"/>
    <property type="match status" value="1"/>
</dbReference>
<dbReference type="RefSeq" id="WP_170160977.1">
    <property type="nucleotide sequence ID" value="NZ_AP017928.1"/>
</dbReference>
<dbReference type="Pfam" id="PF02518">
    <property type="entry name" value="HATPase_c"/>
    <property type="match status" value="1"/>
</dbReference>
<accession>A0A250KNS7</accession>
<dbReference type="InterPro" id="IPR005467">
    <property type="entry name" value="His_kinase_dom"/>
</dbReference>
<comment type="catalytic activity">
    <reaction evidence="1">
        <text>ATP + protein L-histidine = ADP + protein N-phospho-L-histidine.</text>
        <dbReference type="EC" id="2.7.13.3"/>
    </reaction>
</comment>
<dbReference type="InterPro" id="IPR000014">
    <property type="entry name" value="PAS"/>
</dbReference>
<organism evidence="11 12">
    <name type="scientific">Methylocaldum marinum</name>
    <dbReference type="NCBI Taxonomy" id="1432792"/>
    <lineage>
        <taxon>Bacteria</taxon>
        <taxon>Pseudomonadati</taxon>
        <taxon>Pseudomonadota</taxon>
        <taxon>Gammaproteobacteria</taxon>
        <taxon>Methylococcales</taxon>
        <taxon>Methylococcaceae</taxon>
        <taxon>Methylocaldum</taxon>
    </lineage>
</organism>
<keyword evidence="6 11" id="KW-0418">Kinase</keyword>
<dbReference type="PANTHER" id="PTHR24421:SF10">
    <property type="entry name" value="NITRATE_NITRITE SENSOR PROTEIN NARQ"/>
    <property type="match status" value="1"/>
</dbReference>
<keyword evidence="8" id="KW-0902">Two-component regulatory system</keyword>
<feature type="domain" description="Histidine kinase" evidence="9">
    <location>
        <begin position="310"/>
        <end position="401"/>
    </location>
</feature>
<dbReference type="Pfam" id="PF07730">
    <property type="entry name" value="HisKA_3"/>
    <property type="match status" value="1"/>
</dbReference>
<dbReference type="SUPFAM" id="SSF55874">
    <property type="entry name" value="ATPase domain of HSP90 chaperone/DNA topoisomerase II/histidine kinase"/>
    <property type="match status" value="1"/>
</dbReference>
<dbReference type="GO" id="GO:0016020">
    <property type="term" value="C:membrane"/>
    <property type="evidence" value="ECO:0007669"/>
    <property type="project" value="InterPro"/>
</dbReference>
<dbReference type="Pfam" id="PF13426">
    <property type="entry name" value="PAS_9"/>
    <property type="match status" value="1"/>
</dbReference>
<dbReference type="KEGG" id="mmai:sS8_1380"/>
<dbReference type="PANTHER" id="PTHR24421">
    <property type="entry name" value="NITRATE/NITRITE SENSOR PROTEIN NARX-RELATED"/>
    <property type="match status" value="1"/>
</dbReference>
<dbReference type="PROSITE" id="PS50109">
    <property type="entry name" value="HIS_KIN"/>
    <property type="match status" value="1"/>
</dbReference>
<protein>
    <recommendedName>
        <fullName evidence="2">histidine kinase</fullName>
        <ecNumber evidence="2">2.7.13.3</ecNumber>
    </recommendedName>
</protein>
<dbReference type="InterPro" id="IPR050482">
    <property type="entry name" value="Sensor_HK_TwoCompSys"/>
</dbReference>
<dbReference type="EC" id="2.7.13.3" evidence="2"/>
<gene>
    <name evidence="11" type="ORF">sS8_1380</name>
</gene>
<dbReference type="GO" id="GO:0005524">
    <property type="term" value="F:ATP binding"/>
    <property type="evidence" value="ECO:0007669"/>
    <property type="project" value="UniProtKB-KW"/>
</dbReference>
<dbReference type="SMART" id="SM00387">
    <property type="entry name" value="HATPase_c"/>
    <property type="match status" value="1"/>
</dbReference>
<evidence type="ECO:0000256" key="4">
    <source>
        <dbReference type="ARBA" id="ARBA00022679"/>
    </source>
</evidence>
<evidence type="ECO:0000256" key="8">
    <source>
        <dbReference type="ARBA" id="ARBA00023012"/>
    </source>
</evidence>
<dbReference type="Proteomes" id="UP000266313">
    <property type="component" value="Chromosome"/>
</dbReference>
<feature type="domain" description="PAS" evidence="10">
    <location>
        <begin position="80"/>
        <end position="103"/>
    </location>
</feature>
<keyword evidence="7" id="KW-0067">ATP-binding</keyword>
<dbReference type="InterPro" id="IPR011712">
    <property type="entry name" value="Sig_transdc_His_kin_sub3_dim/P"/>
</dbReference>
<dbReference type="CDD" id="cd16917">
    <property type="entry name" value="HATPase_UhpB-NarQ-NarX-like"/>
    <property type="match status" value="1"/>
</dbReference>
<dbReference type="InterPro" id="IPR036890">
    <property type="entry name" value="HATPase_C_sf"/>
</dbReference>
<dbReference type="PROSITE" id="PS50112">
    <property type="entry name" value="PAS"/>
    <property type="match status" value="1"/>
</dbReference>
<dbReference type="InterPro" id="IPR035965">
    <property type="entry name" value="PAS-like_dom_sf"/>
</dbReference>
<dbReference type="Gene3D" id="1.20.5.1930">
    <property type="match status" value="1"/>
</dbReference>
<dbReference type="Gene3D" id="3.30.565.10">
    <property type="entry name" value="Histidine kinase-like ATPase, C-terminal domain"/>
    <property type="match status" value="1"/>
</dbReference>
<name>A0A250KNS7_9GAMM</name>
<dbReference type="GO" id="GO:0000155">
    <property type="term" value="F:phosphorelay sensor kinase activity"/>
    <property type="evidence" value="ECO:0007669"/>
    <property type="project" value="InterPro"/>
</dbReference>
<dbReference type="SUPFAM" id="SSF55785">
    <property type="entry name" value="PYP-like sensor domain (PAS domain)"/>
    <property type="match status" value="1"/>
</dbReference>
<evidence type="ECO:0000256" key="1">
    <source>
        <dbReference type="ARBA" id="ARBA00000085"/>
    </source>
</evidence>
<evidence type="ECO:0000256" key="2">
    <source>
        <dbReference type="ARBA" id="ARBA00012438"/>
    </source>
</evidence>
<evidence type="ECO:0000256" key="7">
    <source>
        <dbReference type="ARBA" id="ARBA00022840"/>
    </source>
</evidence>
<dbReference type="NCBIfam" id="TIGR00229">
    <property type="entry name" value="sensory_box"/>
    <property type="match status" value="1"/>
</dbReference>
<keyword evidence="5" id="KW-0547">Nucleotide-binding</keyword>
<evidence type="ECO:0000256" key="5">
    <source>
        <dbReference type="ARBA" id="ARBA00022741"/>
    </source>
</evidence>
<evidence type="ECO:0000313" key="12">
    <source>
        <dbReference type="Proteomes" id="UP000266313"/>
    </source>
</evidence>
<proteinExistence type="predicted"/>
<dbReference type="AlphaFoldDB" id="A0A250KNS7"/>
<dbReference type="Gene3D" id="3.30.450.20">
    <property type="entry name" value="PAS domain"/>
    <property type="match status" value="1"/>
</dbReference>
<dbReference type="SMART" id="SM00091">
    <property type="entry name" value="PAS"/>
    <property type="match status" value="1"/>
</dbReference>
<keyword evidence="3" id="KW-0597">Phosphoprotein</keyword>
<dbReference type="InterPro" id="IPR003594">
    <property type="entry name" value="HATPase_dom"/>
</dbReference>
<evidence type="ECO:0000259" key="9">
    <source>
        <dbReference type="PROSITE" id="PS50109"/>
    </source>
</evidence>
<evidence type="ECO:0000256" key="3">
    <source>
        <dbReference type="ARBA" id="ARBA00022553"/>
    </source>
</evidence>
<evidence type="ECO:0000259" key="10">
    <source>
        <dbReference type="PROSITE" id="PS50112"/>
    </source>
</evidence>
<reference evidence="11 12" key="1">
    <citation type="submission" date="2016-12" db="EMBL/GenBank/DDBJ databases">
        <title>Genome sequencing of Methylocaldum marinum.</title>
        <authorList>
            <person name="Takeuchi M."/>
            <person name="Kamagata Y."/>
            <person name="Hiraoka S."/>
            <person name="Oshima K."/>
            <person name="Hattori M."/>
            <person name="Iwasaki W."/>
        </authorList>
    </citation>
    <scope>NUCLEOTIDE SEQUENCE [LARGE SCALE GENOMIC DNA]</scope>
    <source>
        <strain evidence="11 12">S8</strain>
    </source>
</reference>